<dbReference type="GO" id="GO:0017004">
    <property type="term" value="P:cytochrome complex assembly"/>
    <property type="evidence" value="ECO:0007669"/>
    <property type="project" value="UniProtKB-KW"/>
</dbReference>
<dbReference type="GO" id="GO:0016491">
    <property type="term" value="F:oxidoreductase activity"/>
    <property type="evidence" value="ECO:0007669"/>
    <property type="project" value="InterPro"/>
</dbReference>
<dbReference type="Gene3D" id="3.40.30.10">
    <property type="entry name" value="Glutaredoxin"/>
    <property type="match status" value="1"/>
</dbReference>
<dbReference type="CDD" id="cd02966">
    <property type="entry name" value="TlpA_like_family"/>
    <property type="match status" value="1"/>
</dbReference>
<dbReference type="InterPro" id="IPR013766">
    <property type="entry name" value="Thioredoxin_domain"/>
</dbReference>
<evidence type="ECO:0000313" key="6">
    <source>
        <dbReference type="EMBL" id="AYD49300.1"/>
    </source>
</evidence>
<evidence type="ECO:0000256" key="4">
    <source>
        <dbReference type="ARBA" id="ARBA00023284"/>
    </source>
</evidence>
<dbReference type="Pfam" id="PF00578">
    <property type="entry name" value="AhpC-TSA"/>
    <property type="match status" value="1"/>
</dbReference>
<name>A0A386HUU7_9BACT</name>
<evidence type="ECO:0000259" key="5">
    <source>
        <dbReference type="PROSITE" id="PS51352"/>
    </source>
</evidence>
<feature type="domain" description="Thioredoxin" evidence="5">
    <location>
        <begin position="188"/>
        <end position="326"/>
    </location>
</feature>
<dbReference type="InterPro" id="IPR050553">
    <property type="entry name" value="Thioredoxin_ResA/DsbE_sf"/>
</dbReference>
<evidence type="ECO:0000313" key="7">
    <source>
        <dbReference type="Proteomes" id="UP000266118"/>
    </source>
</evidence>
<dbReference type="PROSITE" id="PS51352">
    <property type="entry name" value="THIOREDOXIN_2"/>
    <property type="match status" value="1"/>
</dbReference>
<dbReference type="AlphaFoldDB" id="A0A386HUU7"/>
<dbReference type="PANTHER" id="PTHR42852">
    <property type="entry name" value="THIOL:DISULFIDE INTERCHANGE PROTEIN DSBE"/>
    <property type="match status" value="1"/>
</dbReference>
<dbReference type="InterPro" id="IPR036249">
    <property type="entry name" value="Thioredoxin-like_sf"/>
</dbReference>
<dbReference type="GO" id="GO:0030313">
    <property type="term" value="C:cell envelope"/>
    <property type="evidence" value="ECO:0007669"/>
    <property type="project" value="UniProtKB-SubCell"/>
</dbReference>
<evidence type="ECO:0000256" key="3">
    <source>
        <dbReference type="ARBA" id="ARBA00023157"/>
    </source>
</evidence>
<keyword evidence="2" id="KW-0201">Cytochrome c-type biogenesis</keyword>
<keyword evidence="4" id="KW-0676">Redox-active center</keyword>
<keyword evidence="3" id="KW-1015">Disulfide bond</keyword>
<evidence type="ECO:0000256" key="1">
    <source>
        <dbReference type="ARBA" id="ARBA00004196"/>
    </source>
</evidence>
<evidence type="ECO:0000256" key="2">
    <source>
        <dbReference type="ARBA" id="ARBA00022748"/>
    </source>
</evidence>
<keyword evidence="7" id="KW-1185">Reference proteome</keyword>
<protein>
    <recommendedName>
        <fullName evidence="5">Thioredoxin domain-containing protein</fullName>
    </recommendedName>
</protein>
<dbReference type="PANTHER" id="PTHR42852:SF6">
    <property type="entry name" value="THIOL:DISULFIDE INTERCHANGE PROTEIN DSBE"/>
    <property type="match status" value="1"/>
</dbReference>
<dbReference type="InterPro" id="IPR017937">
    <property type="entry name" value="Thioredoxin_CS"/>
</dbReference>
<sequence length="326" mass="37121">MEEPRKTFLAFYTAKKIKENPGKALNYIAAGVSDNIDFLGIAGKYKIVVQGTIANSKIINPSPHQKKFNELLKLKTNFDKRVFEENASLITEIKNTQNVNTRDSLISIFYKQYQGKYPKYYQDTILGFVKHHPDEPASLLELEEYSYRNDKNLATLSILYNNLTERLKTLPTAERVYSTINHEQFAGSLVGRQAPTFVQNDPLGKSVSLNNFKGNVILLEFWASWCGACRASNPSIVKTYQKYKDKGLKILGVSLDSDKERWVKAIKDDSLTWTHVSDLQEFNNAAAVLYHVYSIPSNFLIDKSGKVIVADLDENELTEYLEKLLK</sequence>
<dbReference type="SUPFAM" id="SSF52833">
    <property type="entry name" value="Thioredoxin-like"/>
    <property type="match status" value="1"/>
</dbReference>
<accession>A0A386HUU7</accession>
<comment type="subcellular location">
    <subcellularLocation>
        <location evidence="1">Cell envelope</location>
    </subcellularLocation>
</comment>
<organism evidence="6 7">
    <name type="scientific">Arachidicoccus soli</name>
    <dbReference type="NCBI Taxonomy" id="2341117"/>
    <lineage>
        <taxon>Bacteria</taxon>
        <taxon>Pseudomonadati</taxon>
        <taxon>Bacteroidota</taxon>
        <taxon>Chitinophagia</taxon>
        <taxon>Chitinophagales</taxon>
        <taxon>Chitinophagaceae</taxon>
        <taxon>Arachidicoccus</taxon>
    </lineage>
</organism>
<dbReference type="EMBL" id="CP032489">
    <property type="protein sequence ID" value="AYD49300.1"/>
    <property type="molecule type" value="Genomic_DNA"/>
</dbReference>
<dbReference type="Proteomes" id="UP000266118">
    <property type="component" value="Chromosome"/>
</dbReference>
<gene>
    <name evidence="6" type="ORF">D6B99_05625</name>
</gene>
<dbReference type="PROSITE" id="PS00194">
    <property type="entry name" value="THIOREDOXIN_1"/>
    <property type="match status" value="1"/>
</dbReference>
<reference evidence="6 7" key="1">
    <citation type="submission" date="2018-09" db="EMBL/GenBank/DDBJ databases">
        <title>Arachidicoccus sp. nov., a bacterium isolated from soil.</title>
        <authorList>
            <person name="Weon H.-Y."/>
            <person name="Kwon S.-W."/>
            <person name="Lee S.A."/>
        </authorList>
    </citation>
    <scope>NUCLEOTIDE SEQUENCE [LARGE SCALE GENOMIC DNA]</scope>
    <source>
        <strain evidence="6 7">KIS59-12</strain>
    </source>
</reference>
<dbReference type="InterPro" id="IPR000866">
    <property type="entry name" value="AhpC/TSA"/>
</dbReference>
<proteinExistence type="predicted"/>
<dbReference type="KEGG" id="ark:D6B99_05625"/>
<dbReference type="OrthoDB" id="1069091at2"/>
<dbReference type="GO" id="GO:0016209">
    <property type="term" value="F:antioxidant activity"/>
    <property type="evidence" value="ECO:0007669"/>
    <property type="project" value="InterPro"/>
</dbReference>